<keyword evidence="2" id="KW-1185">Reference proteome</keyword>
<name>A0A923N5P7_9BACT</name>
<reference evidence="1" key="1">
    <citation type="submission" date="2020-08" db="EMBL/GenBank/DDBJ databases">
        <title>Pontibacter sp. SD6 16S ribosomal RNA gene Genome sequencing and assembly.</title>
        <authorList>
            <person name="Kang M."/>
        </authorList>
    </citation>
    <scope>NUCLEOTIDE SEQUENCE</scope>
    <source>
        <strain evidence="1">SD6</strain>
    </source>
</reference>
<comment type="caution">
    <text evidence="1">The sequence shown here is derived from an EMBL/GenBank/DDBJ whole genome shotgun (WGS) entry which is preliminary data.</text>
</comment>
<evidence type="ECO:0000313" key="2">
    <source>
        <dbReference type="Proteomes" id="UP000603640"/>
    </source>
</evidence>
<evidence type="ECO:0000313" key="1">
    <source>
        <dbReference type="EMBL" id="MBC5991951.1"/>
    </source>
</evidence>
<dbReference type="Proteomes" id="UP000603640">
    <property type="component" value="Unassembled WGS sequence"/>
</dbReference>
<organism evidence="1 2">
    <name type="scientific">Pontibacter cellulosilyticus</name>
    <dbReference type="NCBI Taxonomy" id="1720253"/>
    <lineage>
        <taxon>Bacteria</taxon>
        <taxon>Pseudomonadati</taxon>
        <taxon>Bacteroidota</taxon>
        <taxon>Cytophagia</taxon>
        <taxon>Cytophagales</taxon>
        <taxon>Hymenobacteraceae</taxon>
        <taxon>Pontibacter</taxon>
    </lineage>
</organism>
<dbReference type="PROSITE" id="PS51257">
    <property type="entry name" value="PROKAR_LIPOPROTEIN"/>
    <property type="match status" value="1"/>
</dbReference>
<dbReference type="RefSeq" id="WP_187065922.1">
    <property type="nucleotide sequence ID" value="NZ_JACRVF010000001.1"/>
</dbReference>
<protein>
    <submittedName>
        <fullName evidence="1">Uncharacterized protein</fullName>
    </submittedName>
</protein>
<dbReference type="AlphaFoldDB" id="A0A923N5P7"/>
<accession>A0A923N5P7</accession>
<gene>
    <name evidence="1" type="ORF">H8S84_03780</name>
</gene>
<dbReference type="EMBL" id="JACRVF010000001">
    <property type="protein sequence ID" value="MBC5991951.1"/>
    <property type="molecule type" value="Genomic_DNA"/>
</dbReference>
<proteinExistence type="predicted"/>
<sequence length="160" mass="18655">MKKLIFIPLCFSLFFTSCNDEDTEEVIPAVSTIDAEMRGDWTNTDIKRVYYSDRDTVMYEDSVKRQAYFNFNGQKMTVTLPGSSDQDVWNYSFPDKNDSTYIELKQNNVTTKYKVTTLSGDQMVWVEERPWAGFPEEVPDNQKTTSKVGVYTWKFVRGKK</sequence>